<feature type="compositionally biased region" description="Low complexity" evidence="1">
    <location>
        <begin position="447"/>
        <end position="464"/>
    </location>
</feature>
<sequence length="683" mass="73667">MATPNHQMASHHGQIQQKLQAHKDQMARAKAPAMANRESAAGVSEGMEGEDDSDDSSAISDDDDDEDETDQTDGLALSGAQNSREHLAGLKADDMFSGDASQAVAGASMEESTNASDDDDYAGVEDISDDEGSVKASDMLRAAEEDLIDEFERTEERRNANSITSDMDTMYLRDDDDLLRDLGLADNASQSGSLGPFDLDVDMNADPFAGHGFGDSQYQELYNDAENALSGWRTERNNSEDSMEMKKKVRFQEPHEVRSRSSSLSSIDDQDPNDAFPDLFDAHDDPSLRANFGLDQDVDAGFQNDYDDTGSCYDFDGDDERLALEIDEESDSEDESSDLDSEDEGDTTDEEDEEEQIARIQAARKAAGRSPMLMPTTPTPSKPSSPTNTQHSAVSTPKSGKGPKMGTFTVDNSRATMSADAQGNRIKVDPPSKPADKEKAFWDRARSAVSSRSSTPRSSVQWSVRTPGPELPPRPFTAQSTLGSMFNGNLDILRNNDVSGIAGDLLPGAAANPMTSLASGSNYDDSDAEMPEVNMQDFLDIEESGSESDEPASAPVTSPVAGGDDVFSFPNRSESLLNHLDQQRGLVGSFRRNQNQVRHVSSLAANPAKRAQTSEYNAMQQGRRAAANTPMTPARKNRASTDLSLTGSGVRKAVGSPLASRRPRSRGNSSAAMQQTLGPSIMQ</sequence>
<accession>A0A3M7C0Z5</accession>
<feature type="compositionally biased region" description="Basic and acidic residues" evidence="1">
    <location>
        <begin position="233"/>
        <end position="259"/>
    </location>
</feature>
<feature type="compositionally biased region" description="Basic and acidic residues" evidence="1">
    <location>
        <begin position="83"/>
        <end position="94"/>
    </location>
</feature>
<dbReference type="Proteomes" id="UP000270230">
    <property type="component" value="Unassembled WGS sequence"/>
</dbReference>
<feature type="region of interest" description="Disordered" evidence="1">
    <location>
        <begin position="509"/>
        <end position="529"/>
    </location>
</feature>
<feature type="compositionally biased region" description="Basic and acidic residues" evidence="1">
    <location>
        <begin position="426"/>
        <end position="446"/>
    </location>
</feature>
<evidence type="ECO:0000313" key="2">
    <source>
        <dbReference type="EMBL" id="RMY45357.1"/>
    </source>
</evidence>
<dbReference type="EMBL" id="QWIN01000948">
    <property type="protein sequence ID" value="RMY45357.1"/>
    <property type="molecule type" value="Genomic_DNA"/>
</dbReference>
<reference evidence="2 3" key="1">
    <citation type="journal article" date="2018" name="BMC Genomics">
        <title>Genomic evidence for intraspecific hybridization in a clonal and extremely halotolerant yeast.</title>
        <authorList>
            <person name="Gostincar C."/>
            <person name="Stajich J.E."/>
            <person name="Zupancic J."/>
            <person name="Zalar P."/>
            <person name="Gunde-Cimerman N."/>
        </authorList>
    </citation>
    <scope>NUCLEOTIDE SEQUENCE [LARGE SCALE GENOMIC DNA]</scope>
    <source>
        <strain evidence="2 3">EXF-151</strain>
    </source>
</reference>
<feature type="compositionally biased region" description="Acidic residues" evidence="1">
    <location>
        <begin position="47"/>
        <end position="71"/>
    </location>
</feature>
<feature type="compositionally biased region" description="Polar residues" evidence="1">
    <location>
        <begin position="1"/>
        <end position="19"/>
    </location>
</feature>
<feature type="region of interest" description="Disordered" evidence="1">
    <location>
        <begin position="619"/>
        <end position="683"/>
    </location>
</feature>
<name>A0A3M7C0Z5_HORWE</name>
<feature type="region of interest" description="Disordered" evidence="1">
    <location>
        <begin position="543"/>
        <end position="569"/>
    </location>
</feature>
<comment type="caution">
    <text evidence="2">The sequence shown here is derived from an EMBL/GenBank/DDBJ whole genome shotgun (WGS) entry which is preliminary data.</text>
</comment>
<feature type="compositionally biased region" description="Acidic residues" evidence="1">
    <location>
        <begin position="315"/>
        <end position="355"/>
    </location>
</feature>
<feature type="compositionally biased region" description="Polar residues" evidence="1">
    <location>
        <begin position="388"/>
        <end position="398"/>
    </location>
</feature>
<evidence type="ECO:0000313" key="3">
    <source>
        <dbReference type="Proteomes" id="UP000270230"/>
    </source>
</evidence>
<protein>
    <submittedName>
        <fullName evidence="2">Uncharacterized protein</fullName>
    </submittedName>
</protein>
<dbReference type="AlphaFoldDB" id="A0A3M7C0Z5"/>
<feature type="compositionally biased region" description="Low complexity" evidence="1">
    <location>
        <begin position="358"/>
        <end position="376"/>
    </location>
</feature>
<dbReference type="OrthoDB" id="5399183at2759"/>
<feature type="region of interest" description="Disordered" evidence="1">
    <location>
        <begin position="232"/>
        <end position="473"/>
    </location>
</feature>
<proteinExistence type="predicted"/>
<feature type="compositionally biased region" description="Polar residues" evidence="1">
    <location>
        <begin position="513"/>
        <end position="523"/>
    </location>
</feature>
<evidence type="ECO:0000256" key="1">
    <source>
        <dbReference type="SAM" id="MobiDB-lite"/>
    </source>
</evidence>
<feature type="compositionally biased region" description="Acidic residues" evidence="1">
    <location>
        <begin position="116"/>
        <end position="131"/>
    </location>
</feature>
<feature type="region of interest" description="Disordered" evidence="1">
    <location>
        <begin position="1"/>
        <end position="136"/>
    </location>
</feature>
<organism evidence="2 3">
    <name type="scientific">Hortaea werneckii</name>
    <name type="common">Black yeast</name>
    <name type="synonym">Cladosporium werneckii</name>
    <dbReference type="NCBI Taxonomy" id="91943"/>
    <lineage>
        <taxon>Eukaryota</taxon>
        <taxon>Fungi</taxon>
        <taxon>Dikarya</taxon>
        <taxon>Ascomycota</taxon>
        <taxon>Pezizomycotina</taxon>
        <taxon>Dothideomycetes</taxon>
        <taxon>Dothideomycetidae</taxon>
        <taxon>Mycosphaerellales</taxon>
        <taxon>Teratosphaeriaceae</taxon>
        <taxon>Hortaea</taxon>
    </lineage>
</organism>
<feature type="compositionally biased region" description="Polar residues" evidence="1">
    <location>
        <begin position="409"/>
        <end position="421"/>
    </location>
</feature>
<gene>
    <name evidence="2" type="ORF">D0865_09966</name>
</gene>
<feature type="compositionally biased region" description="Polar residues" evidence="1">
    <location>
        <begin position="666"/>
        <end position="683"/>
    </location>
</feature>